<organism evidence="3 4">
    <name type="scientific">Cinchona calisaya</name>
    <dbReference type="NCBI Taxonomy" id="153742"/>
    <lineage>
        <taxon>Eukaryota</taxon>
        <taxon>Viridiplantae</taxon>
        <taxon>Streptophyta</taxon>
        <taxon>Embryophyta</taxon>
        <taxon>Tracheophyta</taxon>
        <taxon>Spermatophyta</taxon>
        <taxon>Magnoliopsida</taxon>
        <taxon>eudicotyledons</taxon>
        <taxon>Gunneridae</taxon>
        <taxon>Pentapetalae</taxon>
        <taxon>asterids</taxon>
        <taxon>lamiids</taxon>
        <taxon>Gentianales</taxon>
        <taxon>Rubiaceae</taxon>
        <taxon>Cinchonoideae</taxon>
        <taxon>Cinchoneae</taxon>
        <taxon>Cinchona</taxon>
    </lineage>
</organism>
<comment type="caution">
    <text evidence="3">The sequence shown here is derived from an EMBL/GenBank/DDBJ whole genome shotgun (WGS) entry which is preliminary data.</text>
</comment>
<keyword evidence="4" id="KW-1185">Reference proteome</keyword>
<dbReference type="Pfam" id="PF00078">
    <property type="entry name" value="RVT_1"/>
    <property type="match status" value="1"/>
</dbReference>
<dbReference type="PANTHER" id="PTHR46890">
    <property type="entry name" value="NON-LTR RETROLELEMENT REVERSE TRANSCRIPTASE-LIKE PROTEIN-RELATED"/>
    <property type="match status" value="1"/>
</dbReference>
<dbReference type="AlphaFoldDB" id="A0ABD3AFN1"/>
<evidence type="ECO:0000259" key="2">
    <source>
        <dbReference type="PROSITE" id="PS50878"/>
    </source>
</evidence>
<dbReference type="Proteomes" id="UP001630127">
    <property type="component" value="Unassembled WGS sequence"/>
</dbReference>
<keyword evidence="1" id="KW-1133">Transmembrane helix</keyword>
<feature type="domain" description="Reverse transcriptase" evidence="2">
    <location>
        <begin position="1"/>
        <end position="143"/>
    </location>
</feature>
<protein>
    <recommendedName>
        <fullName evidence="2">Reverse transcriptase domain-containing protein</fullName>
    </recommendedName>
</protein>
<name>A0ABD3AFN1_9GENT</name>
<reference evidence="3 4" key="1">
    <citation type="submission" date="2024-11" db="EMBL/GenBank/DDBJ databases">
        <title>A near-complete genome assembly of Cinchona calisaya.</title>
        <authorList>
            <person name="Lian D.C."/>
            <person name="Zhao X.W."/>
            <person name="Wei L."/>
        </authorList>
    </citation>
    <scope>NUCLEOTIDE SEQUENCE [LARGE SCALE GENOMIC DNA]</scope>
    <source>
        <tissue evidence="3">Nenye</tissue>
    </source>
</reference>
<keyword evidence="1" id="KW-0812">Transmembrane</keyword>
<gene>
    <name evidence="3" type="ORF">ACH5RR_009967</name>
</gene>
<dbReference type="PROSITE" id="PS50878">
    <property type="entry name" value="RT_POL"/>
    <property type="match status" value="1"/>
</dbReference>
<keyword evidence="1" id="KW-0472">Membrane</keyword>
<feature type="transmembrane region" description="Helical" evidence="1">
    <location>
        <begin position="32"/>
        <end position="49"/>
    </location>
</feature>
<feature type="transmembrane region" description="Helical" evidence="1">
    <location>
        <begin position="105"/>
        <end position="121"/>
    </location>
</feature>
<dbReference type="PANTHER" id="PTHR46890:SF48">
    <property type="entry name" value="RNA-DIRECTED DNA POLYMERASE"/>
    <property type="match status" value="1"/>
</dbReference>
<dbReference type="InterPro" id="IPR000477">
    <property type="entry name" value="RT_dom"/>
</dbReference>
<sequence>MVLKLDMTKAYDRVERNFLNAIMSKMGFCGKWINWIFGCIFTVSFGFYLNGENIGFVRPTRGIRQGDPLSPYLFIIISEAFSNLINKACEDKRVSGLKISKNGPIILTFFLQMIHFYFASLQEKKYRRSRTSLRIMNWLLVSW</sequence>
<proteinExistence type="predicted"/>
<accession>A0ABD3AFN1</accession>
<evidence type="ECO:0000313" key="4">
    <source>
        <dbReference type="Proteomes" id="UP001630127"/>
    </source>
</evidence>
<evidence type="ECO:0000313" key="3">
    <source>
        <dbReference type="EMBL" id="KAL3530645.1"/>
    </source>
</evidence>
<dbReference type="EMBL" id="JBJUIK010000004">
    <property type="protein sequence ID" value="KAL3530645.1"/>
    <property type="molecule type" value="Genomic_DNA"/>
</dbReference>
<evidence type="ECO:0000256" key="1">
    <source>
        <dbReference type="SAM" id="Phobius"/>
    </source>
</evidence>
<dbReference type="InterPro" id="IPR052343">
    <property type="entry name" value="Retrotransposon-Effector_Assoc"/>
</dbReference>